<evidence type="ECO:0000313" key="3">
    <source>
        <dbReference type="Proteomes" id="UP000663249"/>
    </source>
</evidence>
<dbReference type="InterPro" id="IPR025479">
    <property type="entry name" value="DUF4329"/>
</dbReference>
<dbReference type="RefSeq" id="WP_205477541.1">
    <property type="nucleotide sequence ID" value="NZ_CP070506.1"/>
</dbReference>
<evidence type="ECO:0000259" key="1">
    <source>
        <dbReference type="Pfam" id="PF14220"/>
    </source>
</evidence>
<reference evidence="2 3" key="1">
    <citation type="submission" date="2021-02" db="EMBL/GenBank/DDBJ databases">
        <title>Genomic and phenotypic characterization of Pseudomonas hygromyciniae, a novel bacterial species discovered from a commercially purchased antibiotic vial.</title>
        <authorList>
            <person name="Turner T.L."/>
            <person name="Mitra S.D."/>
            <person name="Kochan T.J."/>
            <person name="Pincus N.B."/>
            <person name="Lebrun-Corbin M."/>
            <person name="Cheung B."/>
            <person name="Gatesy S.W."/>
            <person name="Afzal T."/>
            <person name="Ozer E.A."/>
            <person name="Hauser A.R."/>
        </authorList>
    </citation>
    <scope>NUCLEOTIDE SEQUENCE [LARGE SCALE GENOMIC DNA]</scope>
    <source>
        <strain evidence="2 3">SDM007</strain>
    </source>
</reference>
<name>A0ABX7JY83_9PSED</name>
<evidence type="ECO:0000313" key="2">
    <source>
        <dbReference type="EMBL" id="QSB40340.1"/>
    </source>
</evidence>
<gene>
    <name evidence="2" type="ORF">JTY93_02750</name>
</gene>
<protein>
    <submittedName>
        <fullName evidence="2">DUF4329 domain-containing protein</fullName>
    </submittedName>
</protein>
<feature type="domain" description="DUF4329" evidence="1">
    <location>
        <begin position="686"/>
        <end position="821"/>
    </location>
</feature>
<accession>A0ABX7JY83</accession>
<sequence length="1912" mass="209215">MEEQRSREIRAAVAKAAKYQYSPAFITADDAARYVHERIGNKRDVEYGSVILQRLSDQRIYATQPIPGKAATFDFELLLERGAGNSFVEPPGYKLVGGIHSHPQQFDFLKRSNPRYTDRQVRVFNDFFSERDVVFNHYEGRSLVTAYLSGPNGTLLKYLPSFSEAERQFVDWLDDVKTALPAHGHDGTLEGYIKKLASLGRLSLLLASDDWGGAAGLIDQSWQPYLPLVEPQGTVACGPLFQDVTKALNAAQVRMRRKPELRQMAMLLKHEQRSEFVATQALALGAAELVPADNRLPSLAGGPLLPEGFHVHGFFYLSQPVLAQTPSIQPWLYQQFFSPGELAAYIAKARRYQQAPTSALGISLYLRTKDDALLRYRFSGSPAETQLFKEDDAGGVSDQGIQQALERGTLTPAQFVARVAAAGELSVEKTSALWDVEGVVESNWTPFASFPQKALTLSQPFASADEAALYAHAQVGGRRGREYGALILKQADHRYVLTQQLETPGNPYAFQGFYPWEPYSKQLALPDGYQLHAWFGSHVAPSLLNLDAQARANWSSDEVDVYAQGFTAEEAYRIHQLQVPGYLSGAKDSLIVLDTRGAKSSEFLGFFEAPRGGSLVARNLADGTYKPADAIRTLAEVSHLRVVKGNSLWGPAGSIDKHWVPFKDRATPGTTVPLPALSPAFTQADDAALWAHRRIGARRDREYGGVILRNLQGYFFATEPVSGQGLEFDIRDVLSTREDGSFLPIAGYRRAGLYHSHPADYQQVASANPDMSEQQVRVHLNFFSPWDAAGDIAFQHNFALSYLSGPDDSLVRYRPSGSFAEAQYAKWIFGTVSDAQWGTDGSLEGHLKKLLEVGELSFVTSNPLWGGSRGVVPQNWELYRAFAAPAPRLLPLLSHVCATVSDAIAAGVALGTGPGTAWRLGLVLKRDGKDEFVATQAQVLDEPRFYVNHLLSTDADGNYLLPDEHRIVGFYCESPAERSRLAMHQPWLYRSFFAPQALGSAAQQAGLIANLQVPEQPLGLYQPTASGALLRYRFGFSTAETELFGSSPEADSALLKGSLTPQEYVLQVAAVGELTVLATNRMWDRAGVVTAAWRPYADIPLVTVGPAFTQPDDAARWAHNQIGTRRDKEYGGLILKRGNRYFATHPGSGAHAMFDFYTILAADEQDNFIAPHGYECHALYHSHPADAGQIRQLNPGFTDDQVELFNSFYSNADQVFVITHRHFARVHYLSGAVNSLLKYVSSGSAEETNLEAQLTGTQAVVPFTAFEGAVWRLAQAGELHVVVPSPVWGGVRGKVPQGWTLRSPVNSGGAAQAQPFFTPMLSTAQAAVLVALSATAGLRQTGYQGVVLKHLTALTYIATEPTALGPSLTGLFPLRNNGQPRLPSNYRLVGFYYSPAPMADAPLPATEPWLYKRFVSPQLLVTAMNQAAGTQSLQIADQGLKLFLHTGDRALLQWQAPDAKAATELFSVATDGTVTDNGNQAALMDGSLSPRAFMRRVIRAGELTVLQVGQLWTQRGVLYDGETLPLGAKDQSIDATFLSADDAARHAHERIGVRRDMAFGGYILRLPDQRFAFTEPVRVQGDGFAGDLLLSSADNGLLVPPADHVIHGRYASHPPLSQAELERWRRLGWTLTDLEVSASMFSDQEIRSAILSGLPAYLSGTPNNLICYQPSGSQKEALVLANTRRDPGVDNYRLRLERGALKPQDIVTRVADAGELRVLAHTLLWGPRLRVYDDWTPNFEYAEVAPQTPSLSAIFTSPDAAAINAHKRGYGRNLAAQGCTAYLLKHPQKSEYVVSELAPEASNAWLSDSSIGAAYLEGGGLPMVSCWPGCSIPSNGCPAACLPPRPGWRAFSRPRNCCNGPKKTPALCPAQAPATCYRFICRRLKARYCAISRPRPRCSVAAAMVTKSAYRA</sequence>
<dbReference type="Pfam" id="PF14220">
    <property type="entry name" value="DUF4329"/>
    <property type="match status" value="1"/>
</dbReference>
<organism evidence="2 3">
    <name type="scientific">Pseudomonas hygromyciniae</name>
    <dbReference type="NCBI Taxonomy" id="2812000"/>
    <lineage>
        <taxon>Bacteria</taxon>
        <taxon>Pseudomonadati</taxon>
        <taxon>Pseudomonadota</taxon>
        <taxon>Gammaproteobacteria</taxon>
        <taxon>Pseudomonadales</taxon>
        <taxon>Pseudomonadaceae</taxon>
        <taxon>Pseudomonas</taxon>
    </lineage>
</organism>
<proteinExistence type="predicted"/>
<dbReference type="Proteomes" id="UP000663249">
    <property type="component" value="Chromosome"/>
</dbReference>
<keyword evidence="3" id="KW-1185">Reference proteome</keyword>
<dbReference type="EMBL" id="CP070506">
    <property type="protein sequence ID" value="QSB40340.1"/>
    <property type="molecule type" value="Genomic_DNA"/>
</dbReference>